<dbReference type="PROSITE" id="PS51459">
    <property type="entry name" value="FIDO"/>
    <property type="match status" value="1"/>
</dbReference>
<evidence type="ECO:0000313" key="4">
    <source>
        <dbReference type="Proteomes" id="UP000512167"/>
    </source>
</evidence>
<dbReference type="Pfam" id="PF02661">
    <property type="entry name" value="Fic"/>
    <property type="match status" value="1"/>
</dbReference>
<organism evidence="3 4">
    <name type="scientific">Hujiaoplasma nucleasis</name>
    <dbReference type="NCBI Taxonomy" id="2725268"/>
    <lineage>
        <taxon>Bacteria</taxon>
        <taxon>Bacillati</taxon>
        <taxon>Mycoplasmatota</taxon>
        <taxon>Mollicutes</taxon>
        <taxon>Candidatus Izemoplasmatales</taxon>
        <taxon>Hujiaoplasmataceae</taxon>
        <taxon>Hujiaoplasma</taxon>
    </lineage>
</organism>
<dbReference type="Gene3D" id="1.10.3290.10">
    <property type="entry name" value="Fido-like domain"/>
    <property type="match status" value="1"/>
</dbReference>
<keyword evidence="1" id="KW-0067">ATP-binding</keyword>
<dbReference type="SUPFAM" id="SSF140931">
    <property type="entry name" value="Fic-like"/>
    <property type="match status" value="1"/>
</dbReference>
<dbReference type="PANTHER" id="PTHR13504:SF38">
    <property type="entry name" value="FIDO DOMAIN-CONTAINING PROTEIN"/>
    <property type="match status" value="1"/>
</dbReference>
<dbReference type="InterPro" id="IPR040198">
    <property type="entry name" value="Fido_containing"/>
</dbReference>
<dbReference type="InterPro" id="IPR036597">
    <property type="entry name" value="Fido-like_dom_sf"/>
</dbReference>
<proteinExistence type="predicted"/>
<dbReference type="GO" id="GO:0005524">
    <property type="term" value="F:ATP binding"/>
    <property type="evidence" value="ECO:0007669"/>
    <property type="project" value="UniProtKB-KW"/>
</dbReference>
<evidence type="ECO:0000256" key="1">
    <source>
        <dbReference type="PIRSR" id="PIRSR640198-2"/>
    </source>
</evidence>
<dbReference type="EMBL" id="CP051151">
    <property type="protein sequence ID" value="QLY39515.1"/>
    <property type="molecule type" value="Genomic_DNA"/>
</dbReference>
<protein>
    <recommendedName>
        <fullName evidence="2">Fido domain-containing protein</fullName>
    </recommendedName>
</protein>
<dbReference type="InterPro" id="IPR003812">
    <property type="entry name" value="Fido"/>
</dbReference>
<feature type="binding site" evidence="1">
    <location>
        <begin position="174"/>
        <end position="181"/>
    </location>
    <ligand>
        <name>ATP</name>
        <dbReference type="ChEBI" id="CHEBI:30616"/>
    </ligand>
</feature>
<feature type="domain" description="Fido" evidence="2">
    <location>
        <begin position="95"/>
        <end position="228"/>
    </location>
</feature>
<dbReference type="PANTHER" id="PTHR13504">
    <property type="entry name" value="FIDO DOMAIN-CONTAINING PROTEIN DDB_G0283145"/>
    <property type="match status" value="1"/>
</dbReference>
<reference evidence="3 4" key="1">
    <citation type="submission" date="2020-04" db="EMBL/GenBank/DDBJ databases">
        <authorList>
            <person name="Zheng R.K."/>
            <person name="Sun C.M."/>
        </authorList>
    </citation>
    <scope>NUCLEOTIDE SEQUENCE [LARGE SCALE GENOMIC DNA]</scope>
    <source>
        <strain evidence="4">zrk29</strain>
    </source>
</reference>
<name>A0A7L6N379_9MOLU</name>
<dbReference type="Proteomes" id="UP000512167">
    <property type="component" value="Chromosome"/>
</dbReference>
<gene>
    <name evidence="3" type="ORF">HF295_01015</name>
</gene>
<dbReference type="AlphaFoldDB" id="A0A7L6N379"/>
<dbReference type="KEGG" id="tbk:HF295_01015"/>
<evidence type="ECO:0000259" key="2">
    <source>
        <dbReference type="PROSITE" id="PS51459"/>
    </source>
</evidence>
<sequence length="241" mass="28784">MKLEEVEALKQELLNKKKSMSKEEILKKQEDFDTLYIYESTNFNNDDFTYEDVEFLLEDHSREFPDKKRNRRKAIINNYHALQMIHRLSSKKIAYDEEIVKDLHQTLVDGIIGGGVYRSRDLFILGAKHVPPSYLKIYKKMDDYFEKLRNPQLKGFERAAYAHLQFLKIYPFVDANGRLARLLLNYELELQDYLPVSITKKLQDEYFDAIDEYKINKKTEPFIDFLMKLEAERIKDYIKGE</sequence>
<keyword evidence="1" id="KW-0547">Nucleotide-binding</keyword>
<keyword evidence="4" id="KW-1185">Reference proteome</keyword>
<evidence type="ECO:0000313" key="3">
    <source>
        <dbReference type="EMBL" id="QLY39515.1"/>
    </source>
</evidence>
<accession>A0A7L6N379</accession>
<dbReference type="RefSeq" id="WP_312031986.1">
    <property type="nucleotide sequence ID" value="NZ_CP051151.1"/>
</dbReference>